<feature type="domain" description="HTH marR-type" evidence="4">
    <location>
        <begin position="7"/>
        <end position="142"/>
    </location>
</feature>
<gene>
    <name evidence="5" type="ORF">SCOCK_70252</name>
</gene>
<protein>
    <submittedName>
        <fullName evidence="5">Transcriptional regulator, MarR family</fullName>
    </submittedName>
</protein>
<keyword evidence="2" id="KW-0238">DNA-binding</keyword>
<keyword evidence="3" id="KW-0804">Transcription</keyword>
<sequence>MVETRSSDVLVDDLFRTTVRLRTYVDAQLRGHGLSVPRLRLLRALAAAPADEPLRMRDLGEALNVAARTVTSLVDALERDGLVERVRHPTDRRAYLLALTDLGRTTHARAEDIDRAALATATRALSAKQRALLLDLLAVLRDSVPDAPPSPPEG</sequence>
<dbReference type="InterPro" id="IPR036388">
    <property type="entry name" value="WH-like_DNA-bd_sf"/>
</dbReference>
<accession>A0A9W4DYY3</accession>
<evidence type="ECO:0000313" key="5">
    <source>
        <dbReference type="EMBL" id="CAG6398568.1"/>
    </source>
</evidence>
<dbReference type="GO" id="GO:0003677">
    <property type="term" value="F:DNA binding"/>
    <property type="evidence" value="ECO:0007669"/>
    <property type="project" value="UniProtKB-KW"/>
</dbReference>
<reference evidence="5" key="1">
    <citation type="submission" date="2021-05" db="EMBL/GenBank/DDBJ databases">
        <authorList>
            <person name="Arsene-Ploetze F."/>
        </authorList>
    </citation>
    <scope>NUCLEOTIDE SEQUENCE</scope>
    <source>
        <strain evidence="5">DSM 42138</strain>
    </source>
</reference>
<dbReference type="PANTHER" id="PTHR33164">
    <property type="entry name" value="TRANSCRIPTIONAL REGULATOR, MARR FAMILY"/>
    <property type="match status" value="1"/>
</dbReference>
<dbReference type="InterPro" id="IPR039422">
    <property type="entry name" value="MarR/SlyA-like"/>
</dbReference>
<dbReference type="SUPFAM" id="SSF46785">
    <property type="entry name" value="Winged helix' DNA-binding domain"/>
    <property type="match status" value="1"/>
</dbReference>
<evidence type="ECO:0000256" key="1">
    <source>
        <dbReference type="ARBA" id="ARBA00023015"/>
    </source>
</evidence>
<evidence type="ECO:0000256" key="3">
    <source>
        <dbReference type="ARBA" id="ARBA00023163"/>
    </source>
</evidence>
<keyword evidence="1" id="KW-0805">Transcription regulation</keyword>
<dbReference type="InterPro" id="IPR036390">
    <property type="entry name" value="WH_DNA-bd_sf"/>
</dbReference>
<comment type="caution">
    <text evidence="5">The sequence shown here is derived from an EMBL/GenBank/DDBJ whole genome shotgun (WGS) entry which is preliminary data.</text>
</comment>
<dbReference type="EMBL" id="CAJSLV010000103">
    <property type="protein sequence ID" value="CAG6398568.1"/>
    <property type="molecule type" value="Genomic_DNA"/>
</dbReference>
<dbReference type="Gene3D" id="1.10.10.10">
    <property type="entry name" value="Winged helix-like DNA-binding domain superfamily/Winged helix DNA-binding domain"/>
    <property type="match status" value="1"/>
</dbReference>
<dbReference type="PROSITE" id="PS01117">
    <property type="entry name" value="HTH_MARR_1"/>
    <property type="match status" value="1"/>
</dbReference>
<evidence type="ECO:0000259" key="4">
    <source>
        <dbReference type="PROSITE" id="PS50995"/>
    </source>
</evidence>
<dbReference type="Proteomes" id="UP001152519">
    <property type="component" value="Unassembled WGS sequence"/>
</dbReference>
<evidence type="ECO:0000256" key="2">
    <source>
        <dbReference type="ARBA" id="ARBA00023125"/>
    </source>
</evidence>
<proteinExistence type="predicted"/>
<dbReference type="GO" id="GO:0003700">
    <property type="term" value="F:DNA-binding transcription factor activity"/>
    <property type="evidence" value="ECO:0007669"/>
    <property type="project" value="InterPro"/>
</dbReference>
<organism evidence="5 6">
    <name type="scientific">Actinacidiphila cocklensis</name>
    <dbReference type="NCBI Taxonomy" id="887465"/>
    <lineage>
        <taxon>Bacteria</taxon>
        <taxon>Bacillati</taxon>
        <taxon>Actinomycetota</taxon>
        <taxon>Actinomycetes</taxon>
        <taxon>Kitasatosporales</taxon>
        <taxon>Streptomycetaceae</taxon>
        <taxon>Actinacidiphila</taxon>
    </lineage>
</organism>
<dbReference type="InterPro" id="IPR023187">
    <property type="entry name" value="Tscrpt_reg_MarR-type_CS"/>
</dbReference>
<dbReference type="PRINTS" id="PR00598">
    <property type="entry name" value="HTHMARR"/>
</dbReference>
<dbReference type="InterPro" id="IPR000835">
    <property type="entry name" value="HTH_MarR-typ"/>
</dbReference>
<dbReference type="SMART" id="SM00347">
    <property type="entry name" value="HTH_MARR"/>
    <property type="match status" value="1"/>
</dbReference>
<dbReference type="GO" id="GO:0006950">
    <property type="term" value="P:response to stress"/>
    <property type="evidence" value="ECO:0007669"/>
    <property type="project" value="TreeGrafter"/>
</dbReference>
<dbReference type="Pfam" id="PF12802">
    <property type="entry name" value="MarR_2"/>
    <property type="match status" value="1"/>
</dbReference>
<dbReference type="RefSeq" id="WP_251500084.1">
    <property type="nucleotide sequence ID" value="NZ_CAJSLV010000103.1"/>
</dbReference>
<dbReference type="PANTHER" id="PTHR33164:SF103">
    <property type="entry name" value="REGULATORY PROTEIN MARR"/>
    <property type="match status" value="1"/>
</dbReference>
<dbReference type="AlphaFoldDB" id="A0A9W4DYY3"/>
<evidence type="ECO:0000313" key="6">
    <source>
        <dbReference type="Proteomes" id="UP001152519"/>
    </source>
</evidence>
<keyword evidence="6" id="KW-1185">Reference proteome</keyword>
<dbReference type="PROSITE" id="PS50995">
    <property type="entry name" value="HTH_MARR_2"/>
    <property type="match status" value="1"/>
</dbReference>
<name>A0A9W4DYY3_9ACTN</name>